<dbReference type="OrthoDB" id="3141838at2759"/>
<evidence type="ECO:0000313" key="3">
    <source>
        <dbReference type="Proteomes" id="UP001140091"/>
    </source>
</evidence>
<feature type="compositionally biased region" description="Basic and acidic residues" evidence="1">
    <location>
        <begin position="450"/>
        <end position="473"/>
    </location>
</feature>
<feature type="compositionally biased region" description="Basic residues" evidence="1">
    <location>
        <begin position="439"/>
        <end position="449"/>
    </location>
</feature>
<feature type="region of interest" description="Disordered" evidence="1">
    <location>
        <begin position="1"/>
        <end position="23"/>
    </location>
</feature>
<protein>
    <submittedName>
        <fullName evidence="2">Uncharacterized protein</fullName>
    </submittedName>
</protein>
<feature type="region of interest" description="Disordered" evidence="1">
    <location>
        <begin position="406"/>
        <end position="547"/>
    </location>
</feature>
<comment type="caution">
    <text evidence="2">The sequence shown here is derived from an EMBL/GenBank/DDBJ whole genome shotgun (WGS) entry which is preliminary data.</text>
</comment>
<dbReference type="Proteomes" id="UP001140091">
    <property type="component" value="Unassembled WGS sequence"/>
</dbReference>
<evidence type="ECO:0000313" key="2">
    <source>
        <dbReference type="EMBL" id="KAJ2930772.1"/>
    </source>
</evidence>
<evidence type="ECO:0000256" key="1">
    <source>
        <dbReference type="SAM" id="MobiDB-lite"/>
    </source>
</evidence>
<feature type="compositionally biased region" description="Acidic residues" evidence="1">
    <location>
        <begin position="477"/>
        <end position="497"/>
    </location>
</feature>
<dbReference type="AlphaFoldDB" id="A0A9W8MI52"/>
<feature type="compositionally biased region" description="Polar residues" evidence="1">
    <location>
        <begin position="508"/>
        <end position="524"/>
    </location>
</feature>
<feature type="non-terminal residue" evidence="2">
    <location>
        <position position="1"/>
    </location>
</feature>
<reference evidence="2" key="1">
    <citation type="submission" date="2022-06" db="EMBL/GenBank/DDBJ databases">
        <title>Genome Sequence of Candolleomyces eurysporus.</title>
        <authorList>
            <person name="Buettner E."/>
        </authorList>
    </citation>
    <scope>NUCLEOTIDE SEQUENCE</scope>
    <source>
        <strain evidence="2">VTCC 930004</strain>
    </source>
</reference>
<gene>
    <name evidence="2" type="ORF">H1R20_g6322</name>
</gene>
<accession>A0A9W8MI52</accession>
<keyword evidence="3" id="KW-1185">Reference proteome</keyword>
<proteinExistence type="predicted"/>
<feature type="compositionally biased region" description="Pro residues" evidence="1">
    <location>
        <begin position="525"/>
        <end position="536"/>
    </location>
</feature>
<feature type="region of interest" description="Disordered" evidence="1">
    <location>
        <begin position="334"/>
        <end position="365"/>
    </location>
</feature>
<organism evidence="2 3">
    <name type="scientific">Candolleomyces eurysporus</name>
    <dbReference type="NCBI Taxonomy" id="2828524"/>
    <lineage>
        <taxon>Eukaryota</taxon>
        <taxon>Fungi</taxon>
        <taxon>Dikarya</taxon>
        <taxon>Basidiomycota</taxon>
        <taxon>Agaricomycotina</taxon>
        <taxon>Agaricomycetes</taxon>
        <taxon>Agaricomycetidae</taxon>
        <taxon>Agaricales</taxon>
        <taxon>Agaricineae</taxon>
        <taxon>Psathyrellaceae</taxon>
        <taxon>Candolleomyces</taxon>
    </lineage>
</organism>
<dbReference type="EMBL" id="JANBPK010000820">
    <property type="protein sequence ID" value="KAJ2930772.1"/>
    <property type="molecule type" value="Genomic_DNA"/>
</dbReference>
<name>A0A9W8MI52_9AGAR</name>
<sequence length="603" mass="66935">MMVASPPPHLHAQHHATASSPYALPPIRPRNDIDLDRERLITVLTYFSQLLETAFDRRPFRLVVHGGACMLLHPRLYELSRQQHKFLPDLPHRTKTRDVDYIHRSFTIEMAQVQVSNAAGKLKECILATARHFNLGADWMNSDADIALPMATAPNGVTYDPIYHASVQPNNIELHTIFRSPNGMLTLISVTPFWAVSLKLVRYSKQDAADISLLLRNGTILSNTKWSVETLREWLFANCWAMGYSQYDVTRLHKLNERLEHAIQMVAQWEGNEAANPSSSLAESAWSSVNVAFTPPSDRRVSPLAAMGGGEVVGGEHDFTVARHTQDIAAAAARKARKKAKARQSLSSTQSPSPPPSYNTAMGYGSRPTSPWGFYAGQAPPDHHGPGLASLQSLDQSIGQMLHSQYHHPPQAVPGMYSYAPKPATGPPMRSSPKASDKSKKKKDKRKKEKEKERQKERERGRANKWNAPREHGSPVGDDDSGSDLEEDDDDDGDDSGYDYSHPRSHSHPSNQGPWSMYAPQQVQPSPPKLGHPYPIPNQAIVPNPSTSGLTTSRIRLYIPWDARIWARSGNDVHARASNVIDTPTETAIAAYFQTEYGSNPTT</sequence>